<accession>A0A0K9NR91</accession>
<evidence type="ECO:0000256" key="4">
    <source>
        <dbReference type="ARBA" id="ARBA00023125"/>
    </source>
</evidence>
<evidence type="ECO:0000259" key="12">
    <source>
        <dbReference type="PROSITE" id="PS50071"/>
    </source>
</evidence>
<feature type="coiled-coil region" evidence="10">
    <location>
        <begin position="180"/>
        <end position="207"/>
    </location>
</feature>
<feature type="compositionally biased region" description="Low complexity" evidence="11">
    <location>
        <begin position="79"/>
        <end position="92"/>
    </location>
</feature>
<name>A0A0K9NR91_ZOSMR</name>
<evidence type="ECO:0000256" key="8">
    <source>
        <dbReference type="PROSITE-ProRule" id="PRU00108"/>
    </source>
</evidence>
<evidence type="ECO:0000256" key="6">
    <source>
        <dbReference type="ARBA" id="ARBA00023163"/>
    </source>
</evidence>
<keyword evidence="4 8" id="KW-0238">DNA-binding</keyword>
<dbReference type="InterPro" id="IPR009057">
    <property type="entry name" value="Homeodomain-like_sf"/>
</dbReference>
<gene>
    <name evidence="13" type="ORF">ZOSMA_6G02230</name>
</gene>
<evidence type="ECO:0000256" key="9">
    <source>
        <dbReference type="RuleBase" id="RU000682"/>
    </source>
</evidence>
<feature type="DNA-binding region" description="Homeobox" evidence="8">
    <location>
        <begin position="116"/>
        <end position="175"/>
    </location>
</feature>
<dbReference type="InterPro" id="IPR001356">
    <property type="entry name" value="HD"/>
</dbReference>
<dbReference type="SMART" id="SM00389">
    <property type="entry name" value="HOX"/>
    <property type="match status" value="1"/>
</dbReference>
<keyword evidence="6" id="KW-0804">Transcription</keyword>
<comment type="caution">
    <text evidence="13">The sequence shown here is derived from an EMBL/GenBank/DDBJ whole genome shotgun (WGS) entry which is preliminary data.</text>
</comment>
<evidence type="ECO:0000313" key="13">
    <source>
        <dbReference type="EMBL" id="KMZ59286.1"/>
    </source>
</evidence>
<dbReference type="Gene3D" id="1.10.10.60">
    <property type="entry name" value="Homeodomain-like"/>
    <property type="match status" value="1"/>
</dbReference>
<dbReference type="InterPro" id="IPR050762">
    <property type="entry name" value="HD-ZIP_Homeobox_LZ_Class_II"/>
</dbReference>
<reference evidence="14" key="1">
    <citation type="journal article" date="2016" name="Nature">
        <title>The genome of the seagrass Zostera marina reveals angiosperm adaptation to the sea.</title>
        <authorList>
            <person name="Olsen J.L."/>
            <person name="Rouze P."/>
            <person name="Verhelst B."/>
            <person name="Lin Y.-C."/>
            <person name="Bayer T."/>
            <person name="Collen J."/>
            <person name="Dattolo E."/>
            <person name="De Paoli E."/>
            <person name="Dittami S."/>
            <person name="Maumus F."/>
            <person name="Michel G."/>
            <person name="Kersting A."/>
            <person name="Lauritano C."/>
            <person name="Lohaus R."/>
            <person name="Toepel M."/>
            <person name="Tonon T."/>
            <person name="Vanneste K."/>
            <person name="Amirebrahimi M."/>
            <person name="Brakel J."/>
            <person name="Bostroem C."/>
            <person name="Chovatia M."/>
            <person name="Grimwood J."/>
            <person name="Jenkins J.W."/>
            <person name="Jueterbock A."/>
            <person name="Mraz A."/>
            <person name="Stam W.T."/>
            <person name="Tice H."/>
            <person name="Bornberg-Bauer E."/>
            <person name="Green P.J."/>
            <person name="Pearson G.A."/>
            <person name="Procaccini G."/>
            <person name="Duarte C.M."/>
            <person name="Schmutz J."/>
            <person name="Reusch T.B.H."/>
            <person name="Van de Peer Y."/>
        </authorList>
    </citation>
    <scope>NUCLEOTIDE SEQUENCE [LARGE SCALE GENOMIC DNA]</scope>
    <source>
        <strain evidence="14">cv. Finnish</strain>
    </source>
</reference>
<dbReference type="Pfam" id="PF02183">
    <property type="entry name" value="HALZ"/>
    <property type="match status" value="1"/>
</dbReference>
<evidence type="ECO:0000256" key="11">
    <source>
        <dbReference type="SAM" id="MobiDB-lite"/>
    </source>
</evidence>
<dbReference type="AlphaFoldDB" id="A0A0K9NR91"/>
<feature type="compositionally biased region" description="Basic and acidic residues" evidence="11">
    <location>
        <begin position="101"/>
        <end position="112"/>
    </location>
</feature>
<sequence>MIYDVVDTGLVLGLTYGGTNCSSSQVASALKLTKSRNGKKLNDSPSNHSDANEPSLTLGLVAESNKRCGSMVDRDQKSTHPSSPQSAASSLSNNNFPTPNIKRETDFARNDSQDGSAKKKLRLTKDQSTLLERSFKEHSTLSPKQKLALAKALDLRPRQVEVWFQNRRARTKLKQTEIDFEFLKRYSESLKEENIRLQNEISQLRSMKLTPGGEAGGGRGYNSQFNPTAKPRMSTCPSSDEDASAKKSFLYNSNITHHPSSSKTY</sequence>
<dbReference type="Proteomes" id="UP000036987">
    <property type="component" value="Unassembled WGS sequence"/>
</dbReference>
<dbReference type="GO" id="GO:0005634">
    <property type="term" value="C:nucleus"/>
    <property type="evidence" value="ECO:0007669"/>
    <property type="project" value="UniProtKB-SubCell"/>
</dbReference>
<dbReference type="PROSITE" id="PS00027">
    <property type="entry name" value="HOMEOBOX_1"/>
    <property type="match status" value="1"/>
</dbReference>
<keyword evidence="10" id="KW-0175">Coiled coil</keyword>
<dbReference type="CDD" id="cd00086">
    <property type="entry name" value="homeodomain"/>
    <property type="match status" value="1"/>
</dbReference>
<evidence type="ECO:0000256" key="10">
    <source>
        <dbReference type="SAM" id="Coils"/>
    </source>
</evidence>
<dbReference type="PROSITE" id="PS50071">
    <property type="entry name" value="HOMEOBOX_2"/>
    <property type="match status" value="1"/>
</dbReference>
<dbReference type="SMART" id="SM00340">
    <property type="entry name" value="HALZ"/>
    <property type="match status" value="1"/>
</dbReference>
<dbReference type="GO" id="GO:0000981">
    <property type="term" value="F:DNA-binding transcription factor activity, RNA polymerase II-specific"/>
    <property type="evidence" value="ECO:0007669"/>
    <property type="project" value="InterPro"/>
</dbReference>
<keyword evidence="14" id="KW-1185">Reference proteome</keyword>
<dbReference type="PANTHER" id="PTHR45714">
    <property type="entry name" value="HOMEOBOX-LEUCINE ZIPPER PROTEIN HAT14"/>
    <property type="match status" value="1"/>
</dbReference>
<keyword evidence="7 8" id="KW-0539">Nucleus</keyword>
<dbReference type="PANTHER" id="PTHR45714:SF34">
    <property type="entry name" value="HOMEOBOX-LEUCINE ZIPPER PROTEIN HAT9"/>
    <property type="match status" value="1"/>
</dbReference>
<protein>
    <submittedName>
        <fullName evidence="13">Homeobox-leucine zipper protein 9</fullName>
    </submittedName>
</protein>
<feature type="region of interest" description="Disordered" evidence="11">
    <location>
        <begin position="68"/>
        <end position="125"/>
    </location>
</feature>
<dbReference type="OrthoDB" id="6159439at2759"/>
<comment type="subcellular location">
    <subcellularLocation>
        <location evidence="1 8 9">Nucleus</location>
    </subcellularLocation>
</comment>
<dbReference type="EMBL" id="LFYR01001803">
    <property type="protein sequence ID" value="KMZ59286.1"/>
    <property type="molecule type" value="Genomic_DNA"/>
</dbReference>
<keyword evidence="3" id="KW-0805">Transcription regulation</keyword>
<dbReference type="InterPro" id="IPR017970">
    <property type="entry name" value="Homeobox_CS"/>
</dbReference>
<evidence type="ECO:0000256" key="3">
    <source>
        <dbReference type="ARBA" id="ARBA00023015"/>
    </source>
</evidence>
<feature type="domain" description="Homeobox" evidence="12">
    <location>
        <begin position="114"/>
        <end position="174"/>
    </location>
</feature>
<organism evidence="13 14">
    <name type="scientific">Zostera marina</name>
    <name type="common">Eelgrass</name>
    <dbReference type="NCBI Taxonomy" id="29655"/>
    <lineage>
        <taxon>Eukaryota</taxon>
        <taxon>Viridiplantae</taxon>
        <taxon>Streptophyta</taxon>
        <taxon>Embryophyta</taxon>
        <taxon>Tracheophyta</taxon>
        <taxon>Spermatophyta</taxon>
        <taxon>Magnoliopsida</taxon>
        <taxon>Liliopsida</taxon>
        <taxon>Zosteraceae</taxon>
        <taxon>Zostera</taxon>
    </lineage>
</organism>
<dbReference type="InterPro" id="IPR003106">
    <property type="entry name" value="Leu_zip_homeo"/>
</dbReference>
<proteinExistence type="inferred from homology"/>
<dbReference type="SUPFAM" id="SSF46689">
    <property type="entry name" value="Homeodomain-like"/>
    <property type="match status" value="1"/>
</dbReference>
<comment type="similarity">
    <text evidence="2">Belongs to the HD-ZIP homeobox family. Class II subfamily.</text>
</comment>
<evidence type="ECO:0000256" key="5">
    <source>
        <dbReference type="ARBA" id="ARBA00023155"/>
    </source>
</evidence>
<feature type="region of interest" description="Disordered" evidence="11">
    <location>
        <begin position="212"/>
        <end position="243"/>
    </location>
</feature>
<dbReference type="Pfam" id="PF00046">
    <property type="entry name" value="Homeodomain"/>
    <property type="match status" value="1"/>
</dbReference>
<evidence type="ECO:0000256" key="2">
    <source>
        <dbReference type="ARBA" id="ARBA00006074"/>
    </source>
</evidence>
<evidence type="ECO:0000313" key="14">
    <source>
        <dbReference type="Proteomes" id="UP000036987"/>
    </source>
</evidence>
<evidence type="ECO:0000256" key="7">
    <source>
        <dbReference type="ARBA" id="ARBA00023242"/>
    </source>
</evidence>
<keyword evidence="5 8" id="KW-0371">Homeobox</keyword>
<evidence type="ECO:0000256" key="1">
    <source>
        <dbReference type="ARBA" id="ARBA00004123"/>
    </source>
</evidence>
<dbReference type="GO" id="GO:0043565">
    <property type="term" value="F:sequence-specific DNA binding"/>
    <property type="evidence" value="ECO:0007669"/>
    <property type="project" value="InterPro"/>
</dbReference>